<evidence type="ECO:0000313" key="2">
    <source>
        <dbReference type="Proteomes" id="UP000828941"/>
    </source>
</evidence>
<reference evidence="1 2" key="1">
    <citation type="journal article" date="2022" name="DNA Res.">
        <title>Chromosomal-level genome assembly of the orchid tree Bauhinia variegata (Leguminosae; Cercidoideae) supports the allotetraploid origin hypothesis of Bauhinia.</title>
        <authorList>
            <person name="Zhong Y."/>
            <person name="Chen Y."/>
            <person name="Zheng D."/>
            <person name="Pang J."/>
            <person name="Liu Y."/>
            <person name="Luo S."/>
            <person name="Meng S."/>
            <person name="Qian L."/>
            <person name="Wei D."/>
            <person name="Dai S."/>
            <person name="Zhou R."/>
        </authorList>
    </citation>
    <scope>NUCLEOTIDE SEQUENCE [LARGE SCALE GENOMIC DNA]</scope>
    <source>
        <strain evidence="1">BV-YZ2020</strain>
    </source>
</reference>
<proteinExistence type="predicted"/>
<keyword evidence="2" id="KW-1185">Reference proteome</keyword>
<evidence type="ECO:0000313" key="1">
    <source>
        <dbReference type="EMBL" id="KAI4334800.1"/>
    </source>
</evidence>
<accession>A0ACB9NFC0</accession>
<name>A0ACB9NFC0_BAUVA</name>
<protein>
    <submittedName>
        <fullName evidence="1">Uncharacterized protein</fullName>
    </submittedName>
</protein>
<sequence length="159" mass="17950">MTLNGTDMLPSETKIKFASRFLRSLSKIKKPRSASSLKETQKCSERIKVAAYSSMAHAVGSRRAWSRAVLVKLGSRARQRQVLMRRKRSKVGKKCKRVGMKKKKIKNCVLGQENKLRELVPGGKSMDILSLLEETTHYLTCLSAQVKVMQTIADYYSKG</sequence>
<dbReference type="EMBL" id="CM039431">
    <property type="protein sequence ID" value="KAI4334800.1"/>
    <property type="molecule type" value="Genomic_DNA"/>
</dbReference>
<organism evidence="1 2">
    <name type="scientific">Bauhinia variegata</name>
    <name type="common">Purple orchid tree</name>
    <name type="synonym">Phanera variegata</name>
    <dbReference type="NCBI Taxonomy" id="167791"/>
    <lineage>
        <taxon>Eukaryota</taxon>
        <taxon>Viridiplantae</taxon>
        <taxon>Streptophyta</taxon>
        <taxon>Embryophyta</taxon>
        <taxon>Tracheophyta</taxon>
        <taxon>Spermatophyta</taxon>
        <taxon>Magnoliopsida</taxon>
        <taxon>eudicotyledons</taxon>
        <taxon>Gunneridae</taxon>
        <taxon>Pentapetalae</taxon>
        <taxon>rosids</taxon>
        <taxon>fabids</taxon>
        <taxon>Fabales</taxon>
        <taxon>Fabaceae</taxon>
        <taxon>Cercidoideae</taxon>
        <taxon>Cercideae</taxon>
        <taxon>Bauhiniinae</taxon>
        <taxon>Bauhinia</taxon>
    </lineage>
</organism>
<gene>
    <name evidence="1" type="ORF">L6164_013509</name>
</gene>
<comment type="caution">
    <text evidence="1">The sequence shown here is derived from an EMBL/GenBank/DDBJ whole genome shotgun (WGS) entry which is preliminary data.</text>
</comment>
<dbReference type="Proteomes" id="UP000828941">
    <property type="component" value="Chromosome 6"/>
</dbReference>